<sequence length="306" mass="34768">MKFSVVVISLLFLSSHRLLSEEEVTPEFIVQSIKQNLSAIKAVTFTADSFLGSKRSLVARVSMSECLDKFIFSYREFDPESGQLRIEREYAFDGANSYKLLSDEKLLHVRKESQGFQLPPEIRNVPHLFSIYEFLFGAEGDKIWLSPQTLILNGINWESIKSKISNVHIESIEGKNVIAFDIEGGRDRFIDFPVKYTVFLDSQHNLTPIGWKSFNTEGKLVSELIVLKEHQVTVQTSTKLFVPERIELKYYAISPGIISDFPTNVQLLSFADISLNDGDQKEFSIDPSRASVVYDEPESTRIAVPK</sequence>
<dbReference type="Proteomes" id="UP000076023">
    <property type="component" value="Unassembled WGS sequence"/>
</dbReference>
<reference evidence="2" key="1">
    <citation type="journal article" date="2017" name="Genome Announc.">
        <title>Draft Genome Sequence of Terrimicrobium sacchariphilum NM-5T, a Facultative Anaerobic Soil Bacterium of the Class Spartobacteria.</title>
        <authorList>
            <person name="Qiu Y.L."/>
            <person name="Tourlousse D.M."/>
            <person name="Matsuura N."/>
            <person name="Ohashi A."/>
            <person name="Sekiguchi Y."/>
        </authorList>
    </citation>
    <scope>NUCLEOTIDE SEQUENCE [LARGE SCALE GENOMIC DNA]</scope>
    <source>
        <strain evidence="2">NM-5</strain>
    </source>
</reference>
<name>A0A146G347_TERSA</name>
<keyword evidence="2" id="KW-1185">Reference proteome</keyword>
<dbReference type="InParanoid" id="A0A146G347"/>
<gene>
    <name evidence="1" type="ORF">TSACC_2297</name>
</gene>
<proteinExistence type="predicted"/>
<evidence type="ECO:0000313" key="2">
    <source>
        <dbReference type="Proteomes" id="UP000076023"/>
    </source>
</evidence>
<accession>A0A146G347</accession>
<protein>
    <recommendedName>
        <fullName evidence="3">Outer membrane lipoprotein-sorting protein</fullName>
    </recommendedName>
</protein>
<evidence type="ECO:0000313" key="1">
    <source>
        <dbReference type="EMBL" id="GAT31903.1"/>
    </source>
</evidence>
<organism evidence="1 2">
    <name type="scientific">Terrimicrobium sacchariphilum</name>
    <dbReference type="NCBI Taxonomy" id="690879"/>
    <lineage>
        <taxon>Bacteria</taxon>
        <taxon>Pseudomonadati</taxon>
        <taxon>Verrucomicrobiota</taxon>
        <taxon>Terrimicrobiia</taxon>
        <taxon>Terrimicrobiales</taxon>
        <taxon>Terrimicrobiaceae</taxon>
        <taxon>Terrimicrobium</taxon>
    </lineage>
</organism>
<comment type="caution">
    <text evidence="1">The sequence shown here is derived from an EMBL/GenBank/DDBJ whole genome shotgun (WGS) entry which is preliminary data.</text>
</comment>
<dbReference type="AlphaFoldDB" id="A0A146G347"/>
<evidence type="ECO:0008006" key="3">
    <source>
        <dbReference type="Google" id="ProtNLM"/>
    </source>
</evidence>
<dbReference type="RefSeq" id="WP_075077774.1">
    <property type="nucleotide sequence ID" value="NZ_BDCO01000002.1"/>
</dbReference>
<dbReference type="EMBL" id="BDCO01000002">
    <property type="protein sequence ID" value="GAT31903.1"/>
    <property type="molecule type" value="Genomic_DNA"/>
</dbReference>